<accession>A0A3D9KMJ7</accession>
<organism evidence="1 2">
    <name type="scientific">Cohnella phaseoli</name>
    <dbReference type="NCBI Taxonomy" id="456490"/>
    <lineage>
        <taxon>Bacteria</taxon>
        <taxon>Bacillati</taxon>
        <taxon>Bacillota</taxon>
        <taxon>Bacilli</taxon>
        <taxon>Bacillales</taxon>
        <taxon>Paenibacillaceae</taxon>
        <taxon>Cohnella</taxon>
    </lineage>
</organism>
<name>A0A3D9KMJ7_9BACL</name>
<gene>
    <name evidence="1" type="ORF">DFP98_10218</name>
</gene>
<dbReference type="Gene3D" id="2.60.120.260">
    <property type="entry name" value="Galactose-binding domain-like"/>
    <property type="match status" value="2"/>
</dbReference>
<reference evidence="1 2" key="1">
    <citation type="submission" date="2018-07" db="EMBL/GenBank/DDBJ databases">
        <title>Genomic Encyclopedia of Type Strains, Phase III (KMG-III): the genomes of soil and plant-associated and newly described type strains.</title>
        <authorList>
            <person name="Whitman W."/>
        </authorList>
    </citation>
    <scope>NUCLEOTIDE SEQUENCE [LARGE SCALE GENOMIC DNA]</scope>
    <source>
        <strain evidence="1 2">CECT 7287</strain>
    </source>
</reference>
<dbReference type="SUPFAM" id="SSF53850">
    <property type="entry name" value="Periplasmic binding protein-like II"/>
    <property type="match status" value="1"/>
</dbReference>
<dbReference type="AlphaFoldDB" id="A0A3D9KMJ7"/>
<protein>
    <submittedName>
        <fullName evidence="1">ABC-type glycerol-3-phosphate transport system substrate-binding protein</fullName>
    </submittedName>
</protein>
<proteinExistence type="predicted"/>
<dbReference type="RefSeq" id="WP_116058958.1">
    <property type="nucleotide sequence ID" value="NZ_QRDZ01000002.1"/>
</dbReference>
<dbReference type="PANTHER" id="PTHR43649:SF27">
    <property type="entry name" value="EXTRACELLULAR SOLUTE-BINDING PROTEIN FAMILY 1"/>
    <property type="match status" value="1"/>
</dbReference>
<evidence type="ECO:0000313" key="2">
    <source>
        <dbReference type="Proteomes" id="UP000256977"/>
    </source>
</evidence>
<evidence type="ECO:0000313" key="1">
    <source>
        <dbReference type="EMBL" id="RED87541.1"/>
    </source>
</evidence>
<dbReference type="InterPro" id="IPR006059">
    <property type="entry name" value="SBP"/>
</dbReference>
<dbReference type="Gene3D" id="3.40.190.10">
    <property type="entry name" value="Periplasmic binding protein-like II"/>
    <property type="match status" value="1"/>
</dbReference>
<dbReference type="PANTHER" id="PTHR43649">
    <property type="entry name" value="ARABINOSE-BINDING PROTEIN-RELATED"/>
    <property type="match status" value="1"/>
</dbReference>
<keyword evidence="2" id="KW-1185">Reference proteome</keyword>
<dbReference type="OrthoDB" id="383574at2"/>
<comment type="caution">
    <text evidence="1">The sequence shown here is derived from an EMBL/GenBank/DDBJ whole genome shotgun (WGS) entry which is preliminary data.</text>
</comment>
<sequence>MSGKKMRTLAFAGGIVLLGAALALLWRSGSDEQQAYPVFDAERVLSGIGGTDGADGADAALSYTQWMRSERYAASKTAEGVEASIMAVDYAAAAPETQLERRRDPAQGAEVLDWNSSRGWVEWRIEAPRDGIYELELVYAPLKGGFAPPVRGIRIDGTYPFAEAERVSFDRLWKDSLYPYERNAIGNEIRPVQVELTEWRTERATNYAVSSEPLRWALTAGEHRLRLDAGQGALSLHSIRLAAPLRTPSYAEYAQEHAVAASGGEPWHSIVEAERYAFKSSVAIQLQSRSEPYISPDPRGKIVYNAIGGTSWTKPGDRIGWEVSVPRAGYYAIDVKYYQGYNGKSSAYRTVLIDGETPFREMQSYRFVPNKGFEIAAIADEEGRPYQFYLTEGKHLIEMAVDASAVRPAAESLLDIGERLLEMERSVRAITGNYGYGSDQNVDMARTWDLRKYDPQLESELRELIERLLAVCDYLNGLNQANTDAVTALRVNADRLQRMLDHFNDIPNRLAEFGTVRTSLNTWIQTIESQALELDYLVVRTPDADPGLKSPDSWSKARYAATDFFRSFFQQYDTNDTDDEDALTVWVQRGKDYVDLLELMVQQDFTPQTGIQVNINLMPNTNVLLLGNVAGDQPDVALGVPLETPVDFAMRGAAESLSGYPGFEEVFGRFNPGLMRSYQYTGNVYGLPETQNYYMMFYRSDIFEDLGLQPPDTWDDVERLLPTLQENGLTFNLPKRNFHIPFYQQGAEFYETNGMQPALTSEEGIAAFKRWTDWYRKYNLPKDIPVFIHHFRNGDIPIGVADFDMYVQLVIGAPEIEGKWKMVPLPGIKQPDGTVARWSHNESLARIQEPSSLMMLKKSERKEEAWKFIEWWTSADVQSRFSNDIESFAGIAYRWNTANLEAMQTIPWPEEDLAALNEQDRWVKNMPYVPGYYYLAREIEFAWNNTVVGQMPAREALEQSERSLAREMMRKQEELGIASGGGLIVPPYDKPYERSAP</sequence>
<dbReference type="Proteomes" id="UP000256977">
    <property type="component" value="Unassembled WGS sequence"/>
</dbReference>
<dbReference type="EMBL" id="QRDZ01000002">
    <property type="protein sequence ID" value="RED87541.1"/>
    <property type="molecule type" value="Genomic_DNA"/>
</dbReference>
<dbReference type="Pfam" id="PF01547">
    <property type="entry name" value="SBP_bac_1"/>
    <property type="match status" value="1"/>
</dbReference>
<dbReference type="InterPro" id="IPR050490">
    <property type="entry name" value="Bact_solute-bd_prot1"/>
</dbReference>